<dbReference type="InterPro" id="IPR043129">
    <property type="entry name" value="ATPase_NBD"/>
</dbReference>
<dbReference type="Proteomes" id="UP001164746">
    <property type="component" value="Chromosome 7"/>
</dbReference>
<protein>
    <submittedName>
        <fullName evidence="1">HS12B-like protein</fullName>
    </submittedName>
</protein>
<dbReference type="PANTHER" id="PTHR14187:SF5">
    <property type="entry name" value="HEAT SHOCK 70 KDA PROTEIN 12A"/>
    <property type="match status" value="1"/>
</dbReference>
<dbReference type="PANTHER" id="PTHR14187">
    <property type="entry name" value="ALPHA KINASE/ELONGATION FACTOR 2 KINASE"/>
    <property type="match status" value="1"/>
</dbReference>
<dbReference type="Gene3D" id="3.90.640.10">
    <property type="entry name" value="Actin, Chain A, domain 4"/>
    <property type="match status" value="1"/>
</dbReference>
<accession>A0ABY7ELG1</accession>
<evidence type="ECO:0000313" key="2">
    <source>
        <dbReference type="Proteomes" id="UP001164746"/>
    </source>
</evidence>
<keyword evidence="2" id="KW-1185">Reference proteome</keyword>
<organism evidence="1 2">
    <name type="scientific">Mya arenaria</name>
    <name type="common">Soft-shell clam</name>
    <dbReference type="NCBI Taxonomy" id="6604"/>
    <lineage>
        <taxon>Eukaryota</taxon>
        <taxon>Metazoa</taxon>
        <taxon>Spiralia</taxon>
        <taxon>Lophotrochozoa</taxon>
        <taxon>Mollusca</taxon>
        <taxon>Bivalvia</taxon>
        <taxon>Autobranchia</taxon>
        <taxon>Heteroconchia</taxon>
        <taxon>Euheterodonta</taxon>
        <taxon>Imparidentia</taxon>
        <taxon>Neoheterodontei</taxon>
        <taxon>Myida</taxon>
        <taxon>Myoidea</taxon>
        <taxon>Myidae</taxon>
        <taxon>Mya</taxon>
    </lineage>
</organism>
<proteinExistence type="predicted"/>
<dbReference type="Gene3D" id="3.30.420.40">
    <property type="match status" value="2"/>
</dbReference>
<name>A0ABY7ELG1_MYAAR</name>
<evidence type="ECO:0000313" key="1">
    <source>
        <dbReference type="EMBL" id="WAR10820.1"/>
    </source>
</evidence>
<sequence length="440" mass="49317">MSTSGKLISVAIDFGTTFSGYAYSTKGDFKQDPAKAETEYASLKVTTTTTFRDENGSSMNALKVVSAAGIPENRLILVYEPEAAALFCKHTPFSKEALTGKEESIFSEGSKFMIIDLGGGTIDITSHEVNCDGRLDALVEPSGGPWGGVLVDAKWYNLLEELFGSDVVNEFCEDFTDKLDLDRVIEVKKRVIRPSETEFTRVKFPTLLFEIFAEKNGNMSFQQKLNNSKFENKVKYKRGSLEILNKLLQETFCDSVSNMTAHVQRELSREELKDIKTLILVGAVIFGHCKDFIKSHKLPYSYGVSTTVPFDVNIHKEVFKTVMKNGSLMCNDIFHPLVRKGEKIVVEETTREELFRSPKPGMLHVEVDIYKIPQDVTPGSVLYTIDCKRVCTLNLAVENIQCDEKATVIVQMQFGGTRIEFSAKEFGTDNSVSCKPRWFP</sequence>
<dbReference type="SUPFAM" id="SSF53067">
    <property type="entry name" value="Actin-like ATPase domain"/>
    <property type="match status" value="1"/>
</dbReference>
<dbReference type="EMBL" id="CP111018">
    <property type="protein sequence ID" value="WAR10820.1"/>
    <property type="molecule type" value="Genomic_DNA"/>
</dbReference>
<gene>
    <name evidence="1" type="ORF">MAR_035896</name>
</gene>
<reference evidence="1" key="1">
    <citation type="submission" date="2022-11" db="EMBL/GenBank/DDBJ databases">
        <title>Centuries of genome instability and evolution in soft-shell clam transmissible cancer (bioRxiv).</title>
        <authorList>
            <person name="Hart S.F.M."/>
            <person name="Yonemitsu M.A."/>
            <person name="Giersch R.M."/>
            <person name="Beal B.F."/>
            <person name="Arriagada G."/>
            <person name="Davis B.W."/>
            <person name="Ostrander E.A."/>
            <person name="Goff S.P."/>
            <person name="Metzger M.J."/>
        </authorList>
    </citation>
    <scope>NUCLEOTIDE SEQUENCE</scope>
    <source>
        <strain evidence="1">MELC-2E11</strain>
        <tissue evidence="1">Siphon/mantle</tissue>
    </source>
</reference>